<sequence length="276" mass="29230">MSADDATLVAFLDGALPEAERAQVERRIAAEPALKARLDMLAAGSRPFREAYAALDAHAPMGRLEAMLAESLAAEPAPAALPMAAPAAANRNVRLFRPAAVAAGLALFLIGAGVGHFVPAGLWPFAVQNGAQEGADAWRSAVAQYWGLTTSQTLVAMQHDAAATDRDLATATAKLGFPLTPDKVALPAQDLKRVELFHYDGAPLVEIAYLDELTGPLGFCIYANKPGTPAPPTLEQRRGFNIVHWSDAQRSYMLIGNGPEEIMQKIAAILARQVSA</sequence>
<accession>A0ABU0FIR7</accession>
<dbReference type="RefSeq" id="WP_307431662.1">
    <property type="nucleotide sequence ID" value="NZ_JAUSVK010000001.1"/>
</dbReference>
<comment type="caution">
    <text evidence="2">The sequence shown here is derived from an EMBL/GenBank/DDBJ whole genome shotgun (WGS) entry which is preliminary data.</text>
</comment>
<evidence type="ECO:0000256" key="1">
    <source>
        <dbReference type="SAM" id="Phobius"/>
    </source>
</evidence>
<name>A0ABU0FIR7_9HYPH</name>
<dbReference type="EMBL" id="JAUSVK010000001">
    <property type="protein sequence ID" value="MDQ0394508.1"/>
    <property type="molecule type" value="Genomic_DNA"/>
</dbReference>
<keyword evidence="3" id="KW-1185">Reference proteome</keyword>
<proteinExistence type="predicted"/>
<keyword evidence="1" id="KW-1133">Transmembrane helix</keyword>
<organism evidence="2 3">
    <name type="scientific">Labrys monachus</name>
    <dbReference type="NCBI Taxonomy" id="217067"/>
    <lineage>
        <taxon>Bacteria</taxon>
        <taxon>Pseudomonadati</taxon>
        <taxon>Pseudomonadota</taxon>
        <taxon>Alphaproteobacteria</taxon>
        <taxon>Hyphomicrobiales</taxon>
        <taxon>Xanthobacteraceae</taxon>
        <taxon>Labrys</taxon>
    </lineage>
</organism>
<keyword evidence="1" id="KW-0812">Transmembrane</keyword>
<reference evidence="2 3" key="1">
    <citation type="submission" date="2023-07" db="EMBL/GenBank/DDBJ databases">
        <title>Genomic Encyclopedia of Type Strains, Phase IV (KMG-IV): sequencing the most valuable type-strain genomes for metagenomic binning, comparative biology and taxonomic classification.</title>
        <authorList>
            <person name="Goeker M."/>
        </authorList>
    </citation>
    <scope>NUCLEOTIDE SEQUENCE [LARGE SCALE GENOMIC DNA]</scope>
    <source>
        <strain evidence="2 3">DSM 5896</strain>
    </source>
</reference>
<evidence type="ECO:0000313" key="3">
    <source>
        <dbReference type="Proteomes" id="UP001237448"/>
    </source>
</evidence>
<feature type="transmembrane region" description="Helical" evidence="1">
    <location>
        <begin position="99"/>
        <end position="123"/>
    </location>
</feature>
<evidence type="ECO:0000313" key="2">
    <source>
        <dbReference type="EMBL" id="MDQ0394508.1"/>
    </source>
</evidence>
<protein>
    <submittedName>
        <fullName evidence="2">Anti-sigma factor RsiW</fullName>
    </submittedName>
</protein>
<gene>
    <name evidence="2" type="ORF">J3R73_004300</name>
</gene>
<keyword evidence="1" id="KW-0472">Membrane</keyword>
<dbReference type="Proteomes" id="UP001237448">
    <property type="component" value="Unassembled WGS sequence"/>
</dbReference>